<evidence type="ECO:0000259" key="8">
    <source>
        <dbReference type="Pfam" id="PF04104"/>
    </source>
</evidence>
<proteinExistence type="inferred from homology"/>
<keyword evidence="3 7" id="KW-0235">DNA replication</keyword>
<feature type="binding site" evidence="7">
    <location>
        <position position="370"/>
    </location>
    <ligand>
        <name>[4Fe-4S] cluster</name>
        <dbReference type="ChEBI" id="CHEBI:49883"/>
    </ligand>
</feature>
<dbReference type="SUPFAM" id="SSF140914">
    <property type="entry name" value="PriB N-terminal domain-like"/>
    <property type="match status" value="1"/>
</dbReference>
<sequence length="393" mass="45730">MEYLLKILLLDEDCNDLYSFLVNDNVLANVIKICRSIDYKKGLEFFLQIGSDRIDNINKSYIDLFPLALIIAISLGVPYINRVSYRFSKHYIEHYLDNISEVEFIERIRNLGLEIERSDGCFSESDLYIAKNNTIVRICYKYRIHFISYLKAVQNLSSTEILWGLPTVYLYRGYVLIENREKVARIFMEYLRNSISNRIKAVSMTCNDTRNLLPNLIKRISSIDQELGNDISNFIKSLNSNNLVVDNKVLKPSKDVQYTDNLSVVNIAEVFKDIKSLISFSENFFPPCIQSILKALITGENLTHHQRFALATFLINLNINIDEILNIFRHSPDFNEKMTRYQLEHLAGLRGSKRRYLPYNCQTMKTLGMCSNECNVKNPLHYTAKKLRSFKQS</sequence>
<comment type="subunit">
    <text evidence="7">Heterodimer of a small subunit (PriS) and a large subunit (PriL).</text>
</comment>
<dbReference type="GO" id="GO:0046872">
    <property type="term" value="F:metal ion binding"/>
    <property type="evidence" value="ECO:0007669"/>
    <property type="project" value="UniProtKB-KW"/>
</dbReference>
<protein>
    <recommendedName>
        <fullName evidence="7">DNA primase large subunit PriL</fullName>
    </recommendedName>
</protein>
<keyword evidence="1 7" id="KW-0004">4Fe-4S</keyword>
<evidence type="ECO:0000256" key="3">
    <source>
        <dbReference type="ARBA" id="ARBA00022705"/>
    </source>
</evidence>
<comment type="caution">
    <text evidence="9">The sequence shown here is derived from an EMBL/GenBank/DDBJ whole genome shotgun (WGS) entry which is preliminary data.</text>
</comment>
<dbReference type="AlphaFoldDB" id="A0A7C5YYC0"/>
<keyword evidence="4 7" id="KW-0479">Metal-binding</keyword>
<evidence type="ECO:0000256" key="5">
    <source>
        <dbReference type="ARBA" id="ARBA00023004"/>
    </source>
</evidence>
<dbReference type="GO" id="GO:0051539">
    <property type="term" value="F:4 iron, 4 sulfur cluster binding"/>
    <property type="evidence" value="ECO:0007669"/>
    <property type="project" value="UniProtKB-UniRule"/>
</dbReference>
<evidence type="ECO:0000313" key="9">
    <source>
        <dbReference type="EMBL" id="HHR95520.1"/>
    </source>
</evidence>
<feature type="domain" description="DNA primase large subunit C-terminal" evidence="8">
    <location>
        <begin position="281"/>
        <end position="377"/>
    </location>
</feature>
<accession>A0A7C5YYC0</accession>
<feature type="binding site" evidence="7">
    <location>
        <position position="288"/>
    </location>
    <ligand>
        <name>[4Fe-4S] cluster</name>
        <dbReference type="ChEBI" id="CHEBI:49883"/>
    </ligand>
</feature>
<feature type="binding site" evidence="7">
    <location>
        <position position="374"/>
    </location>
    <ligand>
        <name>[4Fe-4S] cluster</name>
        <dbReference type="ChEBI" id="CHEBI:49883"/>
    </ligand>
</feature>
<comment type="cofactor">
    <cofactor evidence="7">
        <name>[4Fe-4S] cluster</name>
        <dbReference type="ChEBI" id="CHEBI:49883"/>
    </cofactor>
    <text evidence="7">Binds 1 [4Fe-4S] cluster.</text>
</comment>
<dbReference type="InterPro" id="IPR007238">
    <property type="entry name" value="DNA_primase_lsu_euk/arc"/>
</dbReference>
<keyword evidence="6 7" id="KW-0411">Iron-sulfur</keyword>
<dbReference type="GO" id="GO:0006269">
    <property type="term" value="P:DNA replication, synthesis of primer"/>
    <property type="evidence" value="ECO:0007669"/>
    <property type="project" value="UniProtKB-UniRule"/>
</dbReference>
<comment type="function">
    <text evidence="7">Regulatory subunit of DNA primase, an RNA polymerase that catalyzes the synthesis of short RNA molecules used as primers for DNA polymerase during DNA replication. Stabilizes and modulates the activity of the small subunit, increasing the rate of DNA synthesis, and conferring RNA synthesis capability. The DNA polymerase activity may enable DNA primase to also catalyze primer extension after primer synthesis. May also play a role in DNA repair.</text>
</comment>
<evidence type="ECO:0000256" key="6">
    <source>
        <dbReference type="ARBA" id="ARBA00023014"/>
    </source>
</evidence>
<dbReference type="Pfam" id="PF04104">
    <property type="entry name" value="DNA_primase_lrg"/>
    <property type="match status" value="1"/>
</dbReference>
<dbReference type="HAMAP" id="MF_00701">
    <property type="entry name" value="DNA_primase_lrg_arc"/>
    <property type="match status" value="1"/>
</dbReference>
<dbReference type="GO" id="GO:1990077">
    <property type="term" value="C:primosome complex"/>
    <property type="evidence" value="ECO:0007669"/>
    <property type="project" value="UniProtKB-KW"/>
</dbReference>
<gene>
    <name evidence="7" type="primary">priL</name>
    <name evidence="9" type="ORF">ENL47_01535</name>
</gene>
<evidence type="ECO:0000256" key="2">
    <source>
        <dbReference type="ARBA" id="ARBA00022515"/>
    </source>
</evidence>
<dbReference type="GO" id="GO:0006270">
    <property type="term" value="P:DNA replication initiation"/>
    <property type="evidence" value="ECO:0007669"/>
    <property type="project" value="TreeGrafter"/>
</dbReference>
<dbReference type="PANTHER" id="PTHR10537:SF3">
    <property type="entry name" value="DNA PRIMASE LARGE SUBUNIT"/>
    <property type="match status" value="1"/>
</dbReference>
<dbReference type="InterPro" id="IPR023642">
    <property type="entry name" value="DNA_primase_lsu_PriL"/>
</dbReference>
<dbReference type="GO" id="GO:0003899">
    <property type="term" value="F:DNA-directed RNA polymerase activity"/>
    <property type="evidence" value="ECO:0007669"/>
    <property type="project" value="InterPro"/>
</dbReference>
<evidence type="ECO:0000256" key="7">
    <source>
        <dbReference type="HAMAP-Rule" id="MF_00701"/>
    </source>
</evidence>
<name>A0A7C5YYC0_9CREN</name>
<feature type="binding site" evidence="7">
    <location>
        <position position="361"/>
    </location>
    <ligand>
        <name>[4Fe-4S] cluster</name>
        <dbReference type="ChEBI" id="CHEBI:49883"/>
    </ligand>
</feature>
<organism evidence="9">
    <name type="scientific">Ignisphaera aggregans</name>
    <dbReference type="NCBI Taxonomy" id="334771"/>
    <lineage>
        <taxon>Archaea</taxon>
        <taxon>Thermoproteota</taxon>
        <taxon>Thermoprotei</taxon>
        <taxon>Desulfurococcales</taxon>
        <taxon>Desulfurococcaceae</taxon>
        <taxon>Ignisphaera</taxon>
    </lineage>
</organism>
<dbReference type="PANTHER" id="PTHR10537">
    <property type="entry name" value="DNA PRIMASE LARGE SUBUNIT"/>
    <property type="match status" value="1"/>
</dbReference>
<evidence type="ECO:0000256" key="1">
    <source>
        <dbReference type="ARBA" id="ARBA00022485"/>
    </source>
</evidence>
<comment type="similarity">
    <text evidence="7">Belongs to the eukaryotic-type primase large subunit family.</text>
</comment>
<dbReference type="InterPro" id="IPR058560">
    <property type="entry name" value="DNA_primase_C"/>
</dbReference>
<keyword evidence="5 7" id="KW-0408">Iron</keyword>
<reference evidence="9" key="1">
    <citation type="journal article" date="2020" name="mSystems">
        <title>Genome- and Community-Level Interaction Insights into Carbon Utilization and Element Cycling Functions of Hydrothermarchaeota in Hydrothermal Sediment.</title>
        <authorList>
            <person name="Zhou Z."/>
            <person name="Liu Y."/>
            <person name="Xu W."/>
            <person name="Pan J."/>
            <person name="Luo Z.H."/>
            <person name="Li M."/>
        </authorList>
    </citation>
    <scope>NUCLEOTIDE SEQUENCE [LARGE SCALE GENOMIC DNA]</scope>
    <source>
        <strain evidence="9">SpSt-1</strain>
    </source>
</reference>
<keyword evidence="2 7" id="KW-0639">Primosome</keyword>
<evidence type="ECO:0000256" key="4">
    <source>
        <dbReference type="ARBA" id="ARBA00022723"/>
    </source>
</evidence>
<dbReference type="EMBL" id="DRUB01000029">
    <property type="protein sequence ID" value="HHR95520.1"/>
    <property type="molecule type" value="Genomic_DNA"/>
</dbReference>